<feature type="region of interest" description="Disordered" evidence="2">
    <location>
        <begin position="960"/>
        <end position="980"/>
    </location>
</feature>
<name>A0A5B8IHE4_9ACTN</name>
<dbReference type="PANTHER" id="PTHR32305:SF17">
    <property type="entry name" value="TRNA NUCLEASE WAPA"/>
    <property type="match status" value="1"/>
</dbReference>
<dbReference type="InterPro" id="IPR036844">
    <property type="entry name" value="Hint_dom_sf"/>
</dbReference>
<organism evidence="4 5">
    <name type="scientific">Streptomyces qinzhouensis</name>
    <dbReference type="NCBI Taxonomy" id="2599401"/>
    <lineage>
        <taxon>Bacteria</taxon>
        <taxon>Bacillati</taxon>
        <taxon>Actinomycetota</taxon>
        <taxon>Actinomycetes</taxon>
        <taxon>Kitasatosporales</taxon>
        <taxon>Streptomycetaceae</taxon>
        <taxon>Streptomyces</taxon>
    </lineage>
</organism>
<dbReference type="InterPro" id="IPR006530">
    <property type="entry name" value="YD"/>
</dbReference>
<dbReference type="InterPro" id="IPR025968">
    <property type="entry name" value="YwqJ_deaminase"/>
</dbReference>
<dbReference type="Gene3D" id="2.170.16.10">
    <property type="entry name" value="Hedgehog/Intein (Hint) domain"/>
    <property type="match status" value="1"/>
</dbReference>
<dbReference type="OrthoDB" id="291011at2"/>
<dbReference type="InterPro" id="IPR031325">
    <property type="entry name" value="RHS_repeat"/>
</dbReference>
<reference evidence="4 5" key="1">
    <citation type="submission" date="2019-07" db="EMBL/GenBank/DDBJ databases">
        <authorList>
            <person name="Zhu P."/>
        </authorList>
    </citation>
    <scope>NUCLEOTIDE SEQUENCE [LARGE SCALE GENOMIC DNA]</scope>
    <source>
        <strain evidence="4 5">SSL-25</strain>
    </source>
</reference>
<sequence length="2390" mass="252561">MRTRRFGLLDRHRRKQRPRPLRTTLVQGTGIALIATLLSVVPAQAEPEAFKAPTPPRTKPVKVSEVLRKKVEFKEDDAKTSWRPSKTAWPKNAEQRVTVVPGTTAARTAGTLPVTLTPRPTPATGKRSAATAATSAVDISVRVRDKSTADRAGVNGVVFTAGATQASSAASSVDVGLDYRGFAEVFGGSWGSRLRLVQLPACALTSPEKTECRVQTPLPSTNDARHGRVSAPVTIGGPVAAKTPGTASRPVVLAATAAATGGGGDFSSTPLSTTGSWNAGGSSGDFGFSYPIEEPPVPGGLAPDIALGYSSQSVDGRMSGGNSQAGWIGDGWTYSPGSISRTYRPCADDPKGTAPKVQDNCWAGQLLQVNLAGHSGDLIQGSGSSWRITNDGSEKVEYLTGKINGTHDNGYWKITSVDGTQYFFGLNRPEGWATGKTETNSAWTVPVYGPHAGDECHKSTGFAASRCDQAWQWNLDYVVDRHGNAMTYYYSKETNYYGANKGTTGVPYTRGGTLSRIDYGFTHGNAYTGSAPARVLFDSGNRCFATLCDPLATHKANWPDVPYDLNCNATGTCANKSPSFWSTKRLDKIRTQVWGGTAYADVDSWQLKQSFPAVGDSSEPSLWLNSIQRTGHGETPALSLPATTFTAQALANRFNTGNGYPNFTRHRISGIVNESGAATSVNYSAPQCTPQVTPSENVSRCYPAYWTPPGSAGPILDWFNKFVVTSVTENDTSGGAPGNVVAYTYLGNARWHYDDNELTKPKYRTWGQWRGYPRVQTRTGEENKTLTDTLYYQGMDGDALPGNTKREASVTLLPGVTVPGATTTVPDHEELTGQVRQSITYQHDGGPVSKAMVTDYWVGEPTASRTRPAPLDPVHARKVRTQTVHATTALTSKSPTGWRTTRTESAYDKETGTLLFAQQYGDIERDDQVSCTSSTYAPPNATTHVRYLIAEVTTVAKPCGRGSTTTSNGMTDPTGVDPAKDTVSSVRTYYDTPALAANASWPPTLPTWPQTAPAKGNVTLLAEATGYESGAYTYRARAAEQFDSMGRTIAAWNAIGAKGTTEYTVTNGLTTSIVTGNALNQSVTTTLDPKRGNTLTVVDANAALTEVTQDSLGRTTALWLPGRLKSAGKTANTVFEYQISATATSAVTTKSLNEDGSYRTSIQIFDSLLRPRQTQSEGVSGGVRLLTEDRYDTHGRPYKRNEAYQSTGALSTTLYTAPDNLVPHQTVTTYDGEGRIALQQTQRLGVEMSRTSTVYGGDRTTLIPPTGGTPITTVTDALGRTVAKHHYKTAPTVSGNQVVGGDYITTSFTYDRLGRQTAITDPENRVRSYAYDFLGRKASQTDPDTGTSTSTYYPDGQLKSTTDAEGRSTAFGYDLLGRKTGQYKGTDSTGIRTASWTYDDPAVANSKGRLTASTRHVQDGTKTLDYVQAVTKLTPSGKPLTSVVTIPSKTGEEGLVGTYTYTSGYTPNTELLQFTRIPAAGGLAAETVARTYNKFGMPHSVGSSSATLTRATDYDPYGRVMQTSLGTGGKEAVVTFQYDFHSGEVNRVMTDISSQTGGGTDEVNYARDLVGNITRITNKRSGGTYVDTQCFQNDLLGRLAQAWTATDDCAATPSPTTPLPAQVGGPQPYWTAWEFDNVGNQTKKTDFAVGGAVAQQKTTTNTYGRPGGPDNTRLQPDTLTETSTVTEGTPGSTGNTYTYDKAGNTVTRTVVDGTDTLSWDGEGELIGLKSTGLDKGTAYLYDADGNELIRSDPDGRKTLYLPSQELVLEPTPGSTSATRYYDLPGGQSAVRTSANDHSFVINNLQGTGQLSLDKNAANPTWRSFTPYGAPRDGQRPAAWPGTQGFIGGTDDPNTGLTLLGARHYDPGLGRFVSADPVFTADDPRQMGGYTYAGNNPISQSDPSGLMTAGACATQTCYQQIMAASASNDYALASRHCATYACYEGIKKTSCHCDAPATSSGHKASGGTHGKKKQSFWGSVGNSVKKKVIDAPLRKIEDGANWVKKNKVAVASFVAGTAVGVACVSAGVGAGLTTGGAGFALMAGCGALSGAASSAVETAMTPNADKSHAGTAKAMLTGASWGAATGAVGLPASGLTATAARPLVGKIPAVGRKCSFLAGTQIALANGTTKAIDKVAIGDKVKATDPVTKTTRPETVTATISTTSDKHYTKLTLRAADGTTATQKATSHHPFWESTSGQWVNAGDLKPGAKLLSTGGSAAVTVTAVSTTDESHRTYDLTVSNLHTYYVLAGATPILVHNCDVTDAARAAADVASSVRPSKARPAVAEALQLPSGQIYSSPSVRGTPPTLHPIVQDILDAIPVAERGVGHGSCGLAVCVSRALTDGHNPTGSSAAGVIVRGSRDNPMHGHPVGPCNSCVALEDAFDLNFATAR</sequence>
<dbReference type="InterPro" id="IPR050708">
    <property type="entry name" value="T6SS_VgrG/RHS"/>
</dbReference>
<dbReference type="InterPro" id="IPR022385">
    <property type="entry name" value="Rhs_assc_core"/>
</dbReference>
<dbReference type="Pfam" id="PF05593">
    <property type="entry name" value="RHS_repeat"/>
    <property type="match status" value="2"/>
</dbReference>
<protein>
    <recommendedName>
        <fullName evidence="3">Hint domain-containing protein</fullName>
    </recommendedName>
</protein>
<dbReference type="NCBIfam" id="TIGR03696">
    <property type="entry name" value="Rhs_assc_core"/>
    <property type="match status" value="1"/>
</dbReference>
<dbReference type="SUPFAM" id="SSF51294">
    <property type="entry name" value="Hedgehog/intein (Hint) domain"/>
    <property type="match status" value="1"/>
</dbReference>
<proteinExistence type="predicted"/>
<dbReference type="Proteomes" id="UP000320580">
    <property type="component" value="Chromosome"/>
</dbReference>
<dbReference type="CDD" id="cd00081">
    <property type="entry name" value="Hint"/>
    <property type="match status" value="1"/>
</dbReference>
<evidence type="ECO:0000256" key="2">
    <source>
        <dbReference type="SAM" id="MobiDB-lite"/>
    </source>
</evidence>
<dbReference type="SMART" id="SM00305">
    <property type="entry name" value="HintC"/>
    <property type="match status" value="1"/>
</dbReference>
<evidence type="ECO:0000259" key="3">
    <source>
        <dbReference type="SMART" id="SM00305"/>
    </source>
</evidence>
<dbReference type="Gene3D" id="2.180.10.10">
    <property type="entry name" value="RHS repeat-associated core"/>
    <property type="match status" value="1"/>
</dbReference>
<dbReference type="Pfam" id="PF07591">
    <property type="entry name" value="PT-HINT"/>
    <property type="match status" value="1"/>
</dbReference>
<feature type="domain" description="Hint" evidence="3">
    <location>
        <begin position="2213"/>
        <end position="2263"/>
    </location>
</feature>
<evidence type="ECO:0000313" key="4">
    <source>
        <dbReference type="EMBL" id="QDY76759.1"/>
    </source>
</evidence>
<evidence type="ECO:0000256" key="1">
    <source>
        <dbReference type="ARBA" id="ARBA00022737"/>
    </source>
</evidence>
<dbReference type="InterPro" id="IPR030934">
    <property type="entry name" value="Intein_C"/>
</dbReference>
<feature type="region of interest" description="Disordered" evidence="2">
    <location>
        <begin position="1659"/>
        <end position="1696"/>
    </location>
</feature>
<dbReference type="PROSITE" id="PS50818">
    <property type="entry name" value="INTEIN_C_TER"/>
    <property type="match status" value="1"/>
</dbReference>
<feature type="region of interest" description="Disordered" evidence="2">
    <location>
        <begin position="1337"/>
        <end position="1364"/>
    </location>
</feature>
<dbReference type="InterPro" id="IPR056823">
    <property type="entry name" value="TEN-like_YD-shell"/>
</dbReference>
<dbReference type="PANTHER" id="PTHR32305">
    <property type="match status" value="1"/>
</dbReference>
<dbReference type="RefSeq" id="WP_146480050.1">
    <property type="nucleotide sequence ID" value="NZ_CP042266.1"/>
</dbReference>
<keyword evidence="5" id="KW-1185">Reference proteome</keyword>
<feature type="compositionally biased region" description="Polar residues" evidence="2">
    <location>
        <begin position="1338"/>
        <end position="1363"/>
    </location>
</feature>
<dbReference type="EMBL" id="CP042266">
    <property type="protein sequence ID" value="QDY76759.1"/>
    <property type="molecule type" value="Genomic_DNA"/>
</dbReference>
<gene>
    <name evidence="4" type="ORF">FQU76_09675</name>
</gene>
<feature type="compositionally biased region" description="Polar residues" evidence="2">
    <location>
        <begin position="962"/>
        <end position="971"/>
    </location>
</feature>
<dbReference type="NCBIfam" id="TIGR01443">
    <property type="entry name" value="intein_Cterm"/>
    <property type="match status" value="1"/>
</dbReference>
<dbReference type="NCBIfam" id="TIGR01643">
    <property type="entry name" value="YD_repeat_2x"/>
    <property type="match status" value="2"/>
</dbReference>
<dbReference type="Pfam" id="PF25023">
    <property type="entry name" value="TEN_YD-shell"/>
    <property type="match status" value="1"/>
</dbReference>
<accession>A0A5B8IHE4</accession>
<dbReference type="InterPro" id="IPR003586">
    <property type="entry name" value="Hint_dom_C"/>
</dbReference>
<feature type="compositionally biased region" description="Low complexity" evidence="2">
    <location>
        <begin position="1678"/>
        <end position="1694"/>
    </location>
</feature>
<keyword evidence="1" id="KW-0677">Repeat</keyword>
<dbReference type="Pfam" id="PF14431">
    <property type="entry name" value="YwqJ-deaminase"/>
    <property type="match status" value="1"/>
</dbReference>
<dbReference type="KEGG" id="sqz:FQU76_09675"/>
<evidence type="ECO:0000313" key="5">
    <source>
        <dbReference type="Proteomes" id="UP000320580"/>
    </source>
</evidence>